<sequence>MSQREAQQGDKPGEPCPGNSILSGASGFSVNQASFVGGNSYKYEGGPTTVQIILDRNVWSGPDPQDGRRSHTSRPQSLDDRFVASESSGHGGTLSKGQSNVLKAEFGGIQSDLELRQREIRRRECEIDEWNARKEEFQRSLLEREQAIKQREQDLSVRILELELREETLQKALARASERESVVEGKELDVERRDVDVNQRYVEVERALKDVEKRESIMRTERRSLAARFTDLKAMEDDIGFRRREEVRKQLGDAAGDLLKYTTIGLQKAFGREAALGVGHVLSHFDFTAIDVGDLKKVDGLRAPLVPLYDKINQRQINSMSDGLKVAFAATVGALQASVALEDPHVDWRVVENILTTTPQLQPVGERVEYREEVEISRELKSSELAIAGQSRNGPRSEQESSCLKTLLPKRTCWT</sequence>
<evidence type="ECO:0000256" key="1">
    <source>
        <dbReference type="SAM" id="Coils"/>
    </source>
</evidence>
<dbReference type="OrthoDB" id="2735833at2759"/>
<name>A0A4Y7TBX2_COPMI</name>
<feature type="region of interest" description="Disordered" evidence="2">
    <location>
        <begin position="1"/>
        <end position="24"/>
    </location>
</feature>
<comment type="caution">
    <text evidence="3">The sequence shown here is derived from an EMBL/GenBank/DDBJ whole genome shotgun (WGS) entry which is preliminary data.</text>
</comment>
<protein>
    <submittedName>
        <fullName evidence="3">Uncharacterized protein</fullName>
    </submittedName>
</protein>
<gene>
    <name evidence="3" type="ORF">FA13DRAFT_1709600</name>
</gene>
<evidence type="ECO:0000256" key="2">
    <source>
        <dbReference type="SAM" id="MobiDB-lite"/>
    </source>
</evidence>
<organism evidence="3 4">
    <name type="scientific">Coprinellus micaceus</name>
    <name type="common">Glistening ink-cap mushroom</name>
    <name type="synonym">Coprinus micaceus</name>
    <dbReference type="NCBI Taxonomy" id="71717"/>
    <lineage>
        <taxon>Eukaryota</taxon>
        <taxon>Fungi</taxon>
        <taxon>Dikarya</taxon>
        <taxon>Basidiomycota</taxon>
        <taxon>Agaricomycotina</taxon>
        <taxon>Agaricomycetes</taxon>
        <taxon>Agaricomycetidae</taxon>
        <taxon>Agaricales</taxon>
        <taxon>Agaricineae</taxon>
        <taxon>Psathyrellaceae</taxon>
        <taxon>Coprinellus</taxon>
    </lineage>
</organism>
<feature type="coiled-coil region" evidence="1">
    <location>
        <begin position="120"/>
        <end position="179"/>
    </location>
</feature>
<reference evidence="3 4" key="1">
    <citation type="journal article" date="2019" name="Nat. Ecol. Evol.">
        <title>Megaphylogeny resolves global patterns of mushroom evolution.</title>
        <authorList>
            <person name="Varga T."/>
            <person name="Krizsan K."/>
            <person name="Foldi C."/>
            <person name="Dima B."/>
            <person name="Sanchez-Garcia M."/>
            <person name="Sanchez-Ramirez S."/>
            <person name="Szollosi G.J."/>
            <person name="Szarkandi J.G."/>
            <person name="Papp V."/>
            <person name="Albert L."/>
            <person name="Andreopoulos W."/>
            <person name="Angelini C."/>
            <person name="Antonin V."/>
            <person name="Barry K.W."/>
            <person name="Bougher N.L."/>
            <person name="Buchanan P."/>
            <person name="Buyck B."/>
            <person name="Bense V."/>
            <person name="Catcheside P."/>
            <person name="Chovatia M."/>
            <person name="Cooper J."/>
            <person name="Damon W."/>
            <person name="Desjardin D."/>
            <person name="Finy P."/>
            <person name="Geml J."/>
            <person name="Haridas S."/>
            <person name="Hughes K."/>
            <person name="Justo A."/>
            <person name="Karasinski D."/>
            <person name="Kautmanova I."/>
            <person name="Kiss B."/>
            <person name="Kocsube S."/>
            <person name="Kotiranta H."/>
            <person name="LaButti K.M."/>
            <person name="Lechner B.E."/>
            <person name="Liimatainen K."/>
            <person name="Lipzen A."/>
            <person name="Lukacs Z."/>
            <person name="Mihaltcheva S."/>
            <person name="Morgado L.N."/>
            <person name="Niskanen T."/>
            <person name="Noordeloos M.E."/>
            <person name="Ohm R.A."/>
            <person name="Ortiz-Santana B."/>
            <person name="Ovrebo C."/>
            <person name="Racz N."/>
            <person name="Riley R."/>
            <person name="Savchenko A."/>
            <person name="Shiryaev A."/>
            <person name="Soop K."/>
            <person name="Spirin V."/>
            <person name="Szebenyi C."/>
            <person name="Tomsovsky M."/>
            <person name="Tulloss R.E."/>
            <person name="Uehling J."/>
            <person name="Grigoriev I.V."/>
            <person name="Vagvolgyi C."/>
            <person name="Papp T."/>
            <person name="Martin F.M."/>
            <person name="Miettinen O."/>
            <person name="Hibbett D.S."/>
            <person name="Nagy L.G."/>
        </authorList>
    </citation>
    <scope>NUCLEOTIDE SEQUENCE [LARGE SCALE GENOMIC DNA]</scope>
    <source>
        <strain evidence="3 4">FP101781</strain>
    </source>
</reference>
<dbReference type="AlphaFoldDB" id="A0A4Y7TBX2"/>
<dbReference type="Proteomes" id="UP000298030">
    <property type="component" value="Unassembled WGS sequence"/>
</dbReference>
<proteinExistence type="predicted"/>
<accession>A0A4Y7TBX2</accession>
<keyword evidence="1" id="KW-0175">Coiled coil</keyword>
<evidence type="ECO:0000313" key="4">
    <source>
        <dbReference type="Proteomes" id="UP000298030"/>
    </source>
</evidence>
<keyword evidence="4" id="KW-1185">Reference proteome</keyword>
<dbReference type="EMBL" id="QPFP01000018">
    <property type="protein sequence ID" value="TEB31675.1"/>
    <property type="molecule type" value="Genomic_DNA"/>
</dbReference>
<feature type="region of interest" description="Disordered" evidence="2">
    <location>
        <begin position="58"/>
        <end position="99"/>
    </location>
</feature>
<evidence type="ECO:0000313" key="3">
    <source>
        <dbReference type="EMBL" id="TEB31675.1"/>
    </source>
</evidence>